<protein>
    <submittedName>
        <fullName evidence="1">tRNA-splicing endonuclease subunit sen54-like</fullName>
    </submittedName>
</protein>
<reference evidence="1 2" key="1">
    <citation type="journal article" date="2021" name="Elife">
        <title>Chloroplast acquisition without the gene transfer in kleptoplastic sea slugs, Plakobranchus ocellatus.</title>
        <authorList>
            <person name="Maeda T."/>
            <person name="Takahashi S."/>
            <person name="Yoshida T."/>
            <person name="Shimamura S."/>
            <person name="Takaki Y."/>
            <person name="Nagai Y."/>
            <person name="Toyoda A."/>
            <person name="Suzuki Y."/>
            <person name="Arimoto A."/>
            <person name="Ishii H."/>
            <person name="Satoh N."/>
            <person name="Nishiyama T."/>
            <person name="Hasebe M."/>
            <person name="Maruyama T."/>
            <person name="Minagawa J."/>
            <person name="Obokata J."/>
            <person name="Shigenobu S."/>
        </authorList>
    </citation>
    <scope>NUCLEOTIDE SEQUENCE [LARGE SCALE GENOMIC DNA]</scope>
</reference>
<dbReference type="PANTHER" id="PTHR21027:SF1">
    <property type="entry name" value="TRNA-SPLICING ENDONUCLEASE SUBUNIT SEN54"/>
    <property type="match status" value="1"/>
</dbReference>
<organism evidence="1 2">
    <name type="scientific">Plakobranchus ocellatus</name>
    <dbReference type="NCBI Taxonomy" id="259542"/>
    <lineage>
        <taxon>Eukaryota</taxon>
        <taxon>Metazoa</taxon>
        <taxon>Spiralia</taxon>
        <taxon>Lophotrochozoa</taxon>
        <taxon>Mollusca</taxon>
        <taxon>Gastropoda</taxon>
        <taxon>Heterobranchia</taxon>
        <taxon>Euthyneura</taxon>
        <taxon>Panpulmonata</taxon>
        <taxon>Sacoglossa</taxon>
        <taxon>Placobranchoidea</taxon>
        <taxon>Plakobranchidae</taxon>
        <taxon>Plakobranchus</taxon>
    </lineage>
</organism>
<accession>A0AAV4A3U9</accession>
<name>A0AAV4A3U9_9GAST</name>
<dbReference type="GO" id="GO:0000214">
    <property type="term" value="C:tRNA-intron endonuclease complex"/>
    <property type="evidence" value="ECO:0007669"/>
    <property type="project" value="TreeGrafter"/>
</dbReference>
<keyword evidence="2" id="KW-1185">Reference proteome</keyword>
<sequence>MEQCHCDDQTYRSFPNNVCVRVCVVEGGSGQLALLGETILDRLNIIQSADNETLVPNLDCVVDLKISFCVHLPQSRFKKSMPGTPNHRVCVVKCSSELPNLAEVQEVWSRFKDGVPLHCAVVDSGEIAFYIFDNTFKLDCLP</sequence>
<dbReference type="PANTHER" id="PTHR21027">
    <property type="entry name" value="TRNA-SPLICING ENDONUCLEASE SUBUNIT SEN54"/>
    <property type="match status" value="1"/>
</dbReference>
<dbReference type="AlphaFoldDB" id="A0AAV4A3U9"/>
<dbReference type="Proteomes" id="UP000735302">
    <property type="component" value="Unassembled WGS sequence"/>
</dbReference>
<dbReference type="GO" id="GO:0000379">
    <property type="term" value="P:tRNA-type intron splice site recognition and cleavage"/>
    <property type="evidence" value="ECO:0007669"/>
    <property type="project" value="TreeGrafter"/>
</dbReference>
<keyword evidence="1" id="KW-0540">Nuclease</keyword>
<evidence type="ECO:0000313" key="1">
    <source>
        <dbReference type="EMBL" id="GFO02075.1"/>
    </source>
</evidence>
<keyword evidence="1" id="KW-0378">Hydrolase</keyword>
<dbReference type="InterPro" id="IPR024337">
    <property type="entry name" value="tRNA_splic_suSen54"/>
</dbReference>
<evidence type="ECO:0000313" key="2">
    <source>
        <dbReference type="Proteomes" id="UP000735302"/>
    </source>
</evidence>
<gene>
    <name evidence="1" type="ORF">PoB_002858000</name>
</gene>
<keyword evidence="1" id="KW-0255">Endonuclease</keyword>
<dbReference type="GO" id="GO:0004519">
    <property type="term" value="F:endonuclease activity"/>
    <property type="evidence" value="ECO:0007669"/>
    <property type="project" value="UniProtKB-KW"/>
</dbReference>
<comment type="caution">
    <text evidence="1">The sequence shown here is derived from an EMBL/GenBank/DDBJ whole genome shotgun (WGS) entry which is preliminary data.</text>
</comment>
<dbReference type="EMBL" id="BLXT01003558">
    <property type="protein sequence ID" value="GFO02075.1"/>
    <property type="molecule type" value="Genomic_DNA"/>
</dbReference>
<proteinExistence type="predicted"/>